<dbReference type="Proteomes" id="UP000193067">
    <property type="component" value="Unassembled WGS sequence"/>
</dbReference>
<protein>
    <submittedName>
        <fullName evidence="2">Uncharacterized protein</fullName>
    </submittedName>
</protein>
<feature type="region of interest" description="Disordered" evidence="1">
    <location>
        <begin position="38"/>
        <end position="59"/>
    </location>
</feature>
<dbReference type="EMBL" id="KZ084145">
    <property type="protein sequence ID" value="OSC97877.1"/>
    <property type="molecule type" value="Genomic_DNA"/>
</dbReference>
<organism evidence="2 3">
    <name type="scientific">Trametes coccinea (strain BRFM310)</name>
    <name type="common">Pycnoporus coccineus</name>
    <dbReference type="NCBI Taxonomy" id="1353009"/>
    <lineage>
        <taxon>Eukaryota</taxon>
        <taxon>Fungi</taxon>
        <taxon>Dikarya</taxon>
        <taxon>Basidiomycota</taxon>
        <taxon>Agaricomycotina</taxon>
        <taxon>Agaricomycetes</taxon>
        <taxon>Polyporales</taxon>
        <taxon>Polyporaceae</taxon>
        <taxon>Trametes</taxon>
    </lineage>
</organism>
<dbReference type="AlphaFoldDB" id="A0A1Y2I9U0"/>
<proteinExistence type="predicted"/>
<reference evidence="2 3" key="1">
    <citation type="journal article" date="2015" name="Biotechnol. Biofuels">
        <title>Enhanced degradation of softwood versus hardwood by the white-rot fungus Pycnoporus coccineus.</title>
        <authorList>
            <person name="Couturier M."/>
            <person name="Navarro D."/>
            <person name="Chevret D."/>
            <person name="Henrissat B."/>
            <person name="Piumi F."/>
            <person name="Ruiz-Duenas F.J."/>
            <person name="Martinez A.T."/>
            <person name="Grigoriev I.V."/>
            <person name="Riley R."/>
            <person name="Lipzen A."/>
            <person name="Berrin J.G."/>
            <person name="Master E.R."/>
            <person name="Rosso M.N."/>
        </authorList>
    </citation>
    <scope>NUCLEOTIDE SEQUENCE [LARGE SCALE GENOMIC DNA]</scope>
    <source>
        <strain evidence="2 3">BRFM310</strain>
    </source>
</reference>
<sequence length="59" mass="6275">MQGLGTVNFGVQDVAHAHPVRIDKYQCHVPSRFDTVLVRTPGSASGNDSDGADPATPHF</sequence>
<keyword evidence="3" id="KW-1185">Reference proteome</keyword>
<evidence type="ECO:0000313" key="3">
    <source>
        <dbReference type="Proteomes" id="UP000193067"/>
    </source>
</evidence>
<gene>
    <name evidence="2" type="ORF">PYCCODRAFT_1439828</name>
</gene>
<accession>A0A1Y2I9U0</accession>
<evidence type="ECO:0000313" key="2">
    <source>
        <dbReference type="EMBL" id="OSC97877.1"/>
    </source>
</evidence>
<evidence type="ECO:0000256" key="1">
    <source>
        <dbReference type="SAM" id="MobiDB-lite"/>
    </source>
</evidence>
<name>A0A1Y2I9U0_TRAC3</name>